<comment type="similarity">
    <text evidence="3">Belongs to the Nudix hydrolase family.</text>
</comment>
<dbReference type="Gene3D" id="3.90.79.10">
    <property type="entry name" value="Nucleoside Triphosphate Pyrophosphohydrolase"/>
    <property type="match status" value="1"/>
</dbReference>
<dbReference type="SUPFAM" id="SSF55811">
    <property type="entry name" value="Nudix"/>
    <property type="match status" value="1"/>
</dbReference>
<dbReference type="PROSITE" id="PS51462">
    <property type="entry name" value="NUDIX"/>
    <property type="match status" value="1"/>
</dbReference>
<feature type="domain" description="Nudix hydrolase" evidence="8">
    <location>
        <begin position="10"/>
        <end position="204"/>
    </location>
</feature>
<dbReference type="PANTHER" id="PTHR12318:SF0">
    <property type="entry name" value="ACYL-COENZYME A DIPHOSPHATASE NUDT19"/>
    <property type="match status" value="1"/>
</dbReference>
<evidence type="ECO:0000259" key="8">
    <source>
        <dbReference type="PROSITE" id="PS51462"/>
    </source>
</evidence>
<evidence type="ECO:0000313" key="10">
    <source>
        <dbReference type="Proteomes" id="UP001286313"/>
    </source>
</evidence>
<dbReference type="InterPro" id="IPR039121">
    <property type="entry name" value="NUDT19"/>
</dbReference>
<comment type="cofactor">
    <cofactor evidence="2">
        <name>Mg(2+)</name>
        <dbReference type="ChEBI" id="CHEBI:18420"/>
    </cofactor>
</comment>
<dbReference type="Proteomes" id="UP001286313">
    <property type="component" value="Unassembled WGS sequence"/>
</dbReference>
<dbReference type="CDD" id="cd18870">
    <property type="entry name" value="NUDIX_AcylCoAdiphos_Nudt19"/>
    <property type="match status" value="1"/>
</dbReference>
<dbReference type="AlphaFoldDB" id="A0AAE1EHY7"/>
<dbReference type="PANTHER" id="PTHR12318">
    <property type="entry name" value="TESTOSTERONE-REGULATED PROTEIN RP2"/>
    <property type="match status" value="1"/>
</dbReference>
<keyword evidence="10" id="KW-1185">Reference proteome</keyword>
<comment type="cofactor">
    <cofactor evidence="1">
        <name>Mn(2+)</name>
        <dbReference type="ChEBI" id="CHEBI:29035"/>
    </cofactor>
</comment>
<keyword evidence="7" id="KW-0464">Manganese</keyword>
<evidence type="ECO:0000256" key="7">
    <source>
        <dbReference type="ARBA" id="ARBA00023211"/>
    </source>
</evidence>
<keyword evidence="6" id="KW-0460">Magnesium</keyword>
<comment type="caution">
    <text evidence="9">The sequence shown here is derived from an EMBL/GenBank/DDBJ whole genome shotgun (WGS) entry which is preliminary data.</text>
</comment>
<organism evidence="9 10">
    <name type="scientific">Petrolisthes cinctipes</name>
    <name type="common">Flat porcelain crab</name>
    <dbReference type="NCBI Taxonomy" id="88211"/>
    <lineage>
        <taxon>Eukaryota</taxon>
        <taxon>Metazoa</taxon>
        <taxon>Ecdysozoa</taxon>
        <taxon>Arthropoda</taxon>
        <taxon>Crustacea</taxon>
        <taxon>Multicrustacea</taxon>
        <taxon>Malacostraca</taxon>
        <taxon>Eumalacostraca</taxon>
        <taxon>Eucarida</taxon>
        <taxon>Decapoda</taxon>
        <taxon>Pleocyemata</taxon>
        <taxon>Anomura</taxon>
        <taxon>Galatheoidea</taxon>
        <taxon>Porcellanidae</taxon>
        <taxon>Petrolisthes</taxon>
    </lineage>
</organism>
<dbReference type="InterPro" id="IPR015797">
    <property type="entry name" value="NUDIX_hydrolase-like_dom_sf"/>
</dbReference>
<evidence type="ECO:0000256" key="6">
    <source>
        <dbReference type="ARBA" id="ARBA00022842"/>
    </source>
</evidence>
<accession>A0AAE1EHY7</accession>
<name>A0AAE1EHY7_PETCI</name>
<evidence type="ECO:0000313" key="9">
    <source>
        <dbReference type="EMBL" id="KAK3852148.1"/>
    </source>
</evidence>
<dbReference type="GO" id="GO:0046872">
    <property type="term" value="F:metal ion binding"/>
    <property type="evidence" value="ECO:0007669"/>
    <property type="project" value="UniProtKB-KW"/>
</dbReference>
<protein>
    <recommendedName>
        <fullName evidence="8">Nudix hydrolase domain-containing protein</fullName>
    </recommendedName>
</protein>
<dbReference type="EMBL" id="JAWQEG010007566">
    <property type="protein sequence ID" value="KAK3852148.1"/>
    <property type="molecule type" value="Genomic_DNA"/>
</dbReference>
<evidence type="ECO:0000256" key="3">
    <source>
        <dbReference type="ARBA" id="ARBA00005582"/>
    </source>
</evidence>
<evidence type="ECO:0000256" key="4">
    <source>
        <dbReference type="ARBA" id="ARBA00022723"/>
    </source>
</evidence>
<gene>
    <name evidence="9" type="ORF">Pcinc_041253</name>
</gene>
<dbReference type="GO" id="GO:0016818">
    <property type="term" value="F:hydrolase activity, acting on acid anhydrides, in phosphorus-containing anhydrides"/>
    <property type="evidence" value="ECO:0007669"/>
    <property type="project" value="InterPro"/>
</dbReference>
<keyword evidence="5" id="KW-0378">Hydrolase</keyword>
<dbReference type="GO" id="GO:0005739">
    <property type="term" value="C:mitochondrion"/>
    <property type="evidence" value="ECO:0007669"/>
    <property type="project" value="TreeGrafter"/>
</dbReference>
<evidence type="ECO:0000256" key="1">
    <source>
        <dbReference type="ARBA" id="ARBA00001936"/>
    </source>
</evidence>
<keyword evidence="4" id="KW-0479">Metal-binding</keyword>
<dbReference type="InterPro" id="IPR000086">
    <property type="entry name" value="NUDIX_hydrolase_dom"/>
</dbReference>
<evidence type="ECO:0000256" key="2">
    <source>
        <dbReference type="ARBA" id="ARBA00001946"/>
    </source>
</evidence>
<reference evidence="9" key="1">
    <citation type="submission" date="2023-10" db="EMBL/GenBank/DDBJ databases">
        <title>Genome assemblies of two species of porcelain crab, Petrolisthes cinctipes and Petrolisthes manimaculis (Anomura: Porcellanidae).</title>
        <authorList>
            <person name="Angst P."/>
        </authorList>
    </citation>
    <scope>NUCLEOTIDE SEQUENCE</scope>
    <source>
        <strain evidence="9">PB745_01</strain>
        <tissue evidence="9">Gill</tissue>
    </source>
</reference>
<sequence length="353" mass="40287">MKYLVMAGKAWKEAASLLIIGKALQLGTKKSCEGPGVVNADYRVVFLKRSTKNSFLPNMYVFPGGAVESSDFSSAWLDVFNKCGYSESKLKEIRTDAPPPRLYKDKPDHFIMPELGFRIAAIRETFEESGILLAKHLPDNFLAPDDINEWRDIIYNDASQFVKLFQEVGGCPAVWDLYEWISYLTPTHMGTRRYNTAFYITFMDKLPKVVLDDTEMSGLQVSTPQSILEKWHKGHLGVAPPQLYELHRLLNFPHFDDLKKFAEERGRKGIDEYFLVRILTPEGLVSVLPGDDLYPTEVDYLGDKPQLEMDSSMEELRRSASKLNRIESRSKSDIKLVVNIDPRYGHKRPLIVA</sequence>
<proteinExistence type="inferred from homology"/>
<evidence type="ECO:0000256" key="5">
    <source>
        <dbReference type="ARBA" id="ARBA00022801"/>
    </source>
</evidence>